<evidence type="ECO:0000256" key="3">
    <source>
        <dbReference type="ARBA" id="ARBA00022691"/>
    </source>
</evidence>
<keyword evidence="2 5" id="KW-0808">Transferase</keyword>
<feature type="domain" description="tRNA (adenine(58)-N(1))-methyltransferase catalytic subunit TRM61 C-terminal" evidence="7">
    <location>
        <begin position="60"/>
        <end position="234"/>
    </location>
</feature>
<evidence type="ECO:0000256" key="4">
    <source>
        <dbReference type="ARBA" id="ARBA00022694"/>
    </source>
</evidence>
<comment type="subunit">
    <text evidence="5">Homotetramer composed of a dimer of dimers.</text>
</comment>
<evidence type="ECO:0000256" key="1">
    <source>
        <dbReference type="ARBA" id="ARBA00022603"/>
    </source>
</evidence>
<dbReference type="PANTHER" id="PTHR12133:SF1">
    <property type="entry name" value="TRNA (ADENINE(58)-N(1))-METHYLTRANSFERASE, MITOCHONDRIAL"/>
    <property type="match status" value="1"/>
</dbReference>
<organism evidence="8 9">
    <name type="scientific">Ammonifex degensii (strain DSM 10501 / KC4)</name>
    <dbReference type="NCBI Taxonomy" id="429009"/>
    <lineage>
        <taxon>Bacteria</taxon>
        <taxon>Bacillati</taxon>
        <taxon>Bacillota</taxon>
        <taxon>Clostridia</taxon>
        <taxon>Thermoanaerobacterales</taxon>
        <taxon>Thermoanaerobacteraceae</taxon>
        <taxon>Ammonifex</taxon>
    </lineage>
</organism>
<dbReference type="OrthoDB" id="9781391at2"/>
<comment type="catalytic activity">
    <reaction evidence="5">
        <text>adenosine(58) in tRNA + S-adenosyl-L-methionine = N(1)-methyladenosine(58) in tRNA + S-adenosyl-L-homocysteine + H(+)</text>
        <dbReference type="Rhea" id="RHEA:43152"/>
        <dbReference type="Rhea" id="RHEA-COMP:10365"/>
        <dbReference type="Rhea" id="RHEA-COMP:10366"/>
        <dbReference type="ChEBI" id="CHEBI:15378"/>
        <dbReference type="ChEBI" id="CHEBI:57856"/>
        <dbReference type="ChEBI" id="CHEBI:59789"/>
        <dbReference type="ChEBI" id="CHEBI:74411"/>
        <dbReference type="ChEBI" id="CHEBI:74491"/>
        <dbReference type="EC" id="2.1.1.220"/>
    </reaction>
</comment>
<dbReference type="SUPFAM" id="SSF53335">
    <property type="entry name" value="S-adenosyl-L-methionine-dependent methyltransferases"/>
    <property type="match status" value="1"/>
</dbReference>
<feature type="binding site" evidence="6">
    <location>
        <position position="127"/>
    </location>
    <ligand>
        <name>S-adenosyl-L-methionine</name>
        <dbReference type="ChEBI" id="CHEBI:59789"/>
    </ligand>
</feature>
<keyword evidence="1 5" id="KW-0489">Methyltransferase</keyword>
<feature type="binding site" evidence="6">
    <location>
        <begin position="106"/>
        <end position="109"/>
    </location>
    <ligand>
        <name>S-adenosyl-L-methionine</name>
        <dbReference type="ChEBI" id="CHEBI:59789"/>
    </ligand>
</feature>
<evidence type="ECO:0000256" key="2">
    <source>
        <dbReference type="ARBA" id="ARBA00022679"/>
    </source>
</evidence>
<dbReference type="Proteomes" id="UP000002620">
    <property type="component" value="Chromosome"/>
</dbReference>
<dbReference type="AlphaFoldDB" id="C9R8Q3"/>
<evidence type="ECO:0000313" key="8">
    <source>
        <dbReference type="EMBL" id="ACX52682.1"/>
    </source>
</evidence>
<dbReference type="InterPro" id="IPR049470">
    <property type="entry name" value="TRM61_C"/>
</dbReference>
<keyword evidence="9" id="KW-1185">Reference proteome</keyword>
<comment type="similarity">
    <text evidence="5">Belongs to the class I-like SAM-binding methyltransferase superfamily. TRM61 family.</text>
</comment>
<comment type="function">
    <text evidence="5">Catalyzes the S-adenosyl-L-methionine-dependent formation of N(1)-methyladenine at position 58 (m1A58) in tRNA.</text>
</comment>
<dbReference type="RefSeq" id="WP_015739559.1">
    <property type="nucleotide sequence ID" value="NC_013385.1"/>
</dbReference>
<evidence type="ECO:0000256" key="6">
    <source>
        <dbReference type="PIRSR" id="PIRSR017269-1"/>
    </source>
</evidence>
<reference evidence="8 9" key="1">
    <citation type="submission" date="2009-10" db="EMBL/GenBank/DDBJ databases">
        <title>Complete sequence of chromosome of Ammonifex degensii KC4.</title>
        <authorList>
            <consortium name="US DOE Joint Genome Institute"/>
            <person name="Kerfeld C."/>
            <person name="Goodner B."/>
            <person name="Huber H."/>
            <person name="Stetter K."/>
            <person name="Lucas S."/>
            <person name="Copeland A."/>
            <person name="Lapidus A."/>
            <person name="Glavina del Rio T."/>
            <person name="Dalin E."/>
            <person name="Tice H."/>
            <person name="Bruce D."/>
            <person name="Goodwin L."/>
            <person name="Pitluck S."/>
            <person name="Saunders E."/>
            <person name="Brettin T."/>
            <person name="Detter J.C."/>
            <person name="Han C."/>
            <person name="Larimer F."/>
            <person name="Land M."/>
            <person name="Hauser L."/>
            <person name="Kyrpides N."/>
            <person name="Ovchinnikova G."/>
            <person name="Richardson P."/>
        </authorList>
    </citation>
    <scope>NUCLEOTIDE SEQUENCE [LARGE SCALE GENOMIC DNA]</scope>
    <source>
        <strain evidence="9">DSM 10501 / KC4</strain>
    </source>
</reference>
<dbReference type="Pfam" id="PF08704">
    <property type="entry name" value="GCD14"/>
    <property type="match status" value="1"/>
</dbReference>
<dbReference type="InterPro" id="IPR029063">
    <property type="entry name" value="SAM-dependent_MTases_sf"/>
</dbReference>
<evidence type="ECO:0000256" key="5">
    <source>
        <dbReference type="PIRNR" id="PIRNR017269"/>
    </source>
</evidence>
<dbReference type="CDD" id="cd02440">
    <property type="entry name" value="AdoMet_MTases"/>
    <property type="match status" value="1"/>
</dbReference>
<evidence type="ECO:0000259" key="7">
    <source>
        <dbReference type="Pfam" id="PF08704"/>
    </source>
</evidence>
<accession>C9R8Q3</accession>
<dbReference type="GO" id="GO:0030488">
    <property type="term" value="P:tRNA methylation"/>
    <property type="evidence" value="ECO:0007669"/>
    <property type="project" value="InterPro"/>
</dbReference>
<dbReference type="GO" id="GO:0160107">
    <property type="term" value="F:tRNA (adenine(58)-N1)-methyltransferase activity"/>
    <property type="evidence" value="ECO:0007669"/>
    <property type="project" value="UniProtKB-EC"/>
</dbReference>
<keyword evidence="3 5" id="KW-0949">S-adenosyl-L-methionine</keyword>
<protein>
    <recommendedName>
        <fullName evidence="5">tRNA (adenine(58)-N(1))-methyltransferase TrmI</fullName>
        <ecNumber evidence="5">2.1.1.220</ecNumber>
    </recommendedName>
</protein>
<dbReference type="Gene3D" id="3.40.50.150">
    <property type="entry name" value="Vaccinia Virus protein VP39"/>
    <property type="match status" value="1"/>
</dbReference>
<keyword evidence="4 5" id="KW-0819">tRNA processing</keyword>
<dbReference type="EC" id="2.1.1.220" evidence="5"/>
<dbReference type="FunFam" id="3.10.330.20:FF:000003">
    <property type="entry name" value="tRNA (Adenine(58)-N(1))-methyltransferase, mitochondrial isoform X1"/>
    <property type="match status" value="1"/>
</dbReference>
<feature type="binding site" evidence="6">
    <location>
        <position position="156"/>
    </location>
    <ligand>
        <name>S-adenosyl-L-methionine</name>
        <dbReference type="ChEBI" id="CHEBI:59789"/>
    </ligand>
</feature>
<dbReference type="PROSITE" id="PS51620">
    <property type="entry name" value="SAM_TRM61"/>
    <property type="match status" value="1"/>
</dbReference>
<dbReference type="Pfam" id="PF14801">
    <property type="entry name" value="TrmI-like_N"/>
    <property type="match status" value="1"/>
</dbReference>
<dbReference type="eggNOG" id="COG2519">
    <property type="taxonomic scope" value="Bacteria"/>
</dbReference>
<dbReference type="PIRSF" id="PIRSF017269">
    <property type="entry name" value="GCD14"/>
    <property type="match status" value="1"/>
</dbReference>
<sequence length="263" mass="29352">MVFKEGDLVILVDPKGSYFLQRLTPGKRFHTHKGYIDHDQIIGAPAGTVVKSSLGREFLVFYPSTKDYTLNMPRKSGIIYPKDVAIILVWADIFPGARVLCGGVGSGALLIAILRQVGPTGRVVAYDVREDMLAWAEQNVKNFLGELSGLELKLGDIYEPIPEKDFDRVLLDVPEPWRALDTVEAALLPGGIFSAYVPSIVQVDQLIKAMEERESFALIESLEVLVRHWQVEGKSVRPYHRMVGHTGFLVFARKVVRSSEENC</sequence>
<dbReference type="KEGG" id="adg:Adeg_1587"/>
<dbReference type="PANTHER" id="PTHR12133">
    <property type="entry name" value="TRNA (ADENINE(58)-N(1))-METHYLTRANSFERASE"/>
    <property type="match status" value="1"/>
</dbReference>
<dbReference type="EMBL" id="CP001785">
    <property type="protein sequence ID" value="ACX52682.1"/>
    <property type="molecule type" value="Genomic_DNA"/>
</dbReference>
<name>C9R8Q3_AMMDK</name>
<dbReference type="HOGENOM" id="CLU_025402_0_0_9"/>
<dbReference type="InterPro" id="IPR014816">
    <property type="entry name" value="tRNA_MeTrfase_Gcd14"/>
</dbReference>
<gene>
    <name evidence="8" type="ordered locus">Adeg_1587</name>
</gene>
<dbReference type="GO" id="GO:0031515">
    <property type="term" value="C:tRNA (m1A) methyltransferase complex"/>
    <property type="evidence" value="ECO:0007669"/>
    <property type="project" value="UniProtKB-UniRule"/>
</dbReference>
<feature type="binding site" evidence="6">
    <location>
        <position position="172"/>
    </location>
    <ligand>
        <name>S-adenosyl-L-methionine</name>
        <dbReference type="ChEBI" id="CHEBI:59789"/>
    </ligand>
</feature>
<proteinExistence type="inferred from homology"/>
<dbReference type="STRING" id="429009.Adeg_1587"/>
<evidence type="ECO:0000313" key="9">
    <source>
        <dbReference type="Proteomes" id="UP000002620"/>
    </source>
</evidence>
<dbReference type="Gene3D" id="3.10.330.20">
    <property type="match status" value="1"/>
</dbReference>